<organism evidence="2 3">
    <name type="scientific">Roseateles agri</name>
    <dbReference type="NCBI Taxonomy" id="3098619"/>
    <lineage>
        <taxon>Bacteria</taxon>
        <taxon>Pseudomonadati</taxon>
        <taxon>Pseudomonadota</taxon>
        <taxon>Betaproteobacteria</taxon>
        <taxon>Burkholderiales</taxon>
        <taxon>Sphaerotilaceae</taxon>
        <taxon>Roseateles</taxon>
    </lineage>
</organism>
<dbReference type="PANTHER" id="PTHR43102:SF2">
    <property type="entry name" value="GAF DOMAIN-CONTAINING PROTEIN"/>
    <property type="match status" value="1"/>
</dbReference>
<comment type="caution">
    <text evidence="2">The sequence shown here is derived from an EMBL/GenBank/DDBJ whole genome shotgun (WGS) entry which is preliminary data.</text>
</comment>
<dbReference type="Proteomes" id="UP001285263">
    <property type="component" value="Unassembled WGS sequence"/>
</dbReference>
<dbReference type="Gene3D" id="3.30.450.40">
    <property type="match status" value="1"/>
</dbReference>
<gene>
    <name evidence="2" type="ORF">SNE35_07675</name>
</gene>
<reference evidence="2 3" key="1">
    <citation type="submission" date="2023-11" db="EMBL/GenBank/DDBJ databases">
        <title>Paucibacter sp. nov., isolated from fresh soil in Korea.</title>
        <authorList>
            <person name="Le N.T.T."/>
        </authorList>
    </citation>
    <scope>NUCLEOTIDE SEQUENCE [LARGE SCALE GENOMIC DNA]</scope>
    <source>
        <strain evidence="2 3">R3-3</strain>
    </source>
</reference>
<protein>
    <submittedName>
        <fullName evidence="2">GAF domain-containing protein</fullName>
    </submittedName>
</protein>
<keyword evidence="3" id="KW-1185">Reference proteome</keyword>
<proteinExistence type="predicted"/>
<feature type="domain" description="GAF" evidence="1">
    <location>
        <begin position="26"/>
        <end position="168"/>
    </location>
</feature>
<dbReference type="PANTHER" id="PTHR43102">
    <property type="entry name" value="SLR1143 PROTEIN"/>
    <property type="match status" value="1"/>
</dbReference>
<sequence>MTPAPIPDDEAERLQALEELLLLDTPPDERYDRVVRFAAEQLDMPVALVSLVDGRRQWFKSRLGLEASETSRDISFCGHAIMSPELFVVEDASRDPRFADNPLVTGDLHLRFYAGAPISTPGGHRIGTLCVIDSVPRQLGPVELAVLDALRELVNEALAGGGDEGLPA</sequence>
<dbReference type="RefSeq" id="WP_320422268.1">
    <property type="nucleotide sequence ID" value="NZ_JAXCLA010000002.1"/>
</dbReference>
<dbReference type="EMBL" id="JAXCLA010000002">
    <property type="protein sequence ID" value="MDY0744380.1"/>
    <property type="molecule type" value="Genomic_DNA"/>
</dbReference>
<dbReference type="SUPFAM" id="SSF55781">
    <property type="entry name" value="GAF domain-like"/>
    <property type="match status" value="1"/>
</dbReference>
<name>A0ABU5DDL8_9BURK</name>
<dbReference type="InterPro" id="IPR029016">
    <property type="entry name" value="GAF-like_dom_sf"/>
</dbReference>
<evidence type="ECO:0000259" key="1">
    <source>
        <dbReference type="SMART" id="SM00065"/>
    </source>
</evidence>
<dbReference type="SMART" id="SM00065">
    <property type="entry name" value="GAF"/>
    <property type="match status" value="1"/>
</dbReference>
<dbReference type="InterPro" id="IPR003018">
    <property type="entry name" value="GAF"/>
</dbReference>
<evidence type="ECO:0000313" key="2">
    <source>
        <dbReference type="EMBL" id="MDY0744380.1"/>
    </source>
</evidence>
<accession>A0ABU5DDL8</accession>
<evidence type="ECO:0000313" key="3">
    <source>
        <dbReference type="Proteomes" id="UP001285263"/>
    </source>
</evidence>
<dbReference type="Pfam" id="PF01590">
    <property type="entry name" value="GAF"/>
    <property type="match status" value="1"/>
</dbReference>